<keyword evidence="2" id="KW-1185">Reference proteome</keyword>
<dbReference type="InterPro" id="IPR023606">
    <property type="entry name" value="CoA-Trfase_III_dom_1_sf"/>
</dbReference>
<sequence>MKPLEGIRVLEVAMYGFVPSAGAVLAEWGAEVIKVEHAVTGDPQRGLRQTGMLRVEGDPNPNIEHANRGKRSIGLDISVAEGREVLLELAKRADVFLTSFLPGHRRKFAMDVEDIRAVNPKIVYARGSALGPRGIESEKGGYDMTAFWCRAGTAATITPPGIEGMIGPPGPAYGDTISGTNLAGGIAAALFKRERTGEPSVVDVSLLGSGLWAMGHTVALTSHLGERLIQQPPGVHGSPINPLVGVYATADERYISFVMMQPTKFWADVCTHMELHDYIDDPRFATAQSFAEHTPAAVEILRAAMAKRTLPEWSGRFATLAGPWAPVQDTLQAAQDAQIRANEYIVRAGELELVANPVQFDVAAPETGPAPGFAEQTDEILVDLGLDWDRIIELKTLGAVT</sequence>
<dbReference type="InterPro" id="IPR003673">
    <property type="entry name" value="CoA-Trfase_fam_III"/>
</dbReference>
<dbReference type="InterPro" id="IPR044855">
    <property type="entry name" value="CoA-Trfase_III_dom3_sf"/>
</dbReference>
<organism evidence="1 2">
    <name type="scientific">[Mycobacterium] crassicus</name>
    <dbReference type="NCBI Taxonomy" id="2872309"/>
    <lineage>
        <taxon>Bacteria</taxon>
        <taxon>Bacillati</taxon>
        <taxon>Actinomycetota</taxon>
        <taxon>Actinomycetes</taxon>
        <taxon>Mycobacteriales</taxon>
        <taxon>Mycobacteriaceae</taxon>
        <taxon>Mycolicibacter</taxon>
    </lineage>
</organism>
<evidence type="ECO:0000313" key="1">
    <source>
        <dbReference type="EMBL" id="MEB3019561.1"/>
    </source>
</evidence>
<protein>
    <submittedName>
        <fullName evidence="1">CoA transferase</fullName>
        <ecNumber evidence="1">2.8.3.-</ecNumber>
    </submittedName>
</protein>
<accession>A0ABU5XBH7</accession>
<dbReference type="SUPFAM" id="SSF89796">
    <property type="entry name" value="CoA-transferase family III (CaiB/BaiF)"/>
    <property type="match status" value="1"/>
</dbReference>
<dbReference type="PANTHER" id="PTHR48228">
    <property type="entry name" value="SUCCINYL-COA--D-CITRAMALATE COA-TRANSFERASE"/>
    <property type="match status" value="1"/>
</dbReference>
<dbReference type="Pfam" id="PF02515">
    <property type="entry name" value="CoA_transf_3"/>
    <property type="match status" value="1"/>
</dbReference>
<dbReference type="Proteomes" id="UP001299596">
    <property type="component" value="Unassembled WGS sequence"/>
</dbReference>
<name>A0ABU5XBH7_9MYCO</name>
<dbReference type="RefSeq" id="WP_225404845.1">
    <property type="nucleotide sequence ID" value="NZ_JAYJJR010000001.1"/>
</dbReference>
<keyword evidence="1" id="KW-0808">Transferase</keyword>
<dbReference type="PANTHER" id="PTHR48228:SF2">
    <property type="entry name" value="E-CINNAMOYL-COA:R-PHENYLLACTATE COA TRANSFERASE LARGE SUBUNIT"/>
    <property type="match status" value="1"/>
</dbReference>
<dbReference type="Gene3D" id="3.30.1540.10">
    <property type="entry name" value="formyl-coa transferase, domain 3"/>
    <property type="match status" value="1"/>
</dbReference>
<dbReference type="EMBL" id="JAYJJR010000001">
    <property type="protein sequence ID" value="MEB3019561.1"/>
    <property type="molecule type" value="Genomic_DNA"/>
</dbReference>
<evidence type="ECO:0000313" key="2">
    <source>
        <dbReference type="Proteomes" id="UP001299596"/>
    </source>
</evidence>
<dbReference type="InterPro" id="IPR050509">
    <property type="entry name" value="CoA-transferase_III"/>
</dbReference>
<dbReference type="EC" id="2.8.3.-" evidence="1"/>
<gene>
    <name evidence="1" type="ORF">K6T79_00715</name>
</gene>
<comment type="caution">
    <text evidence="1">The sequence shown here is derived from an EMBL/GenBank/DDBJ whole genome shotgun (WGS) entry which is preliminary data.</text>
</comment>
<dbReference type="Gene3D" id="3.40.50.10540">
    <property type="entry name" value="Crotonobetainyl-coa:carnitine coa-transferase, domain 1"/>
    <property type="match status" value="1"/>
</dbReference>
<dbReference type="GO" id="GO:0016740">
    <property type="term" value="F:transferase activity"/>
    <property type="evidence" value="ECO:0007669"/>
    <property type="project" value="UniProtKB-KW"/>
</dbReference>
<reference evidence="1 2" key="1">
    <citation type="submission" date="2023-12" db="EMBL/GenBank/DDBJ databases">
        <title>Description of new species of Mycobacterium terrae complex isolated from sewage at the Sao Paulo Zoological Park Foundation in Brazil.</title>
        <authorList>
            <person name="Romagnoli C.L."/>
            <person name="Conceicao E.C."/>
            <person name="Machado E."/>
            <person name="Barreto L.B.P.F."/>
            <person name="Sharma A."/>
            <person name="Silva N.M."/>
            <person name="Marques L.E."/>
            <person name="Juliana M.A."/>
            <person name="Lourenco M.C.S."/>
            <person name="Digiampietri L.A."/>
            <person name="Suffys P.N."/>
            <person name="Viana-Niero C."/>
        </authorList>
    </citation>
    <scope>NUCLEOTIDE SEQUENCE [LARGE SCALE GENOMIC DNA]</scope>
    <source>
        <strain evidence="1 2">MYC098</strain>
    </source>
</reference>
<proteinExistence type="predicted"/>